<comment type="caution">
    <text evidence="2">The sequence shown here is derived from an EMBL/GenBank/DDBJ whole genome shotgun (WGS) entry which is preliminary data.</text>
</comment>
<protein>
    <submittedName>
        <fullName evidence="2">Uncharacterized protein</fullName>
    </submittedName>
</protein>
<feature type="region of interest" description="Disordered" evidence="1">
    <location>
        <begin position="52"/>
        <end position="80"/>
    </location>
</feature>
<dbReference type="EMBL" id="JAYKXN010000003">
    <property type="protein sequence ID" value="KAK7301965.1"/>
    <property type="molecule type" value="Genomic_DNA"/>
</dbReference>
<evidence type="ECO:0000256" key="1">
    <source>
        <dbReference type="SAM" id="MobiDB-lite"/>
    </source>
</evidence>
<sequence>MSFWQLVVEDKDNDDAQLCLGGYGDVCWGEWCVRRSTSSSFLQSRIARSTTTKRDMAPDLGDNRTFQSRYSPQSEGSERRLLSVEMSDSVNDPVGFMCEGFEKTRSGCVKGMRDCWEVLTVVPMAETVVVVVVD</sequence>
<organism evidence="2 3">
    <name type="scientific">Clitoria ternatea</name>
    <name type="common">Butterfly pea</name>
    <dbReference type="NCBI Taxonomy" id="43366"/>
    <lineage>
        <taxon>Eukaryota</taxon>
        <taxon>Viridiplantae</taxon>
        <taxon>Streptophyta</taxon>
        <taxon>Embryophyta</taxon>
        <taxon>Tracheophyta</taxon>
        <taxon>Spermatophyta</taxon>
        <taxon>Magnoliopsida</taxon>
        <taxon>eudicotyledons</taxon>
        <taxon>Gunneridae</taxon>
        <taxon>Pentapetalae</taxon>
        <taxon>rosids</taxon>
        <taxon>fabids</taxon>
        <taxon>Fabales</taxon>
        <taxon>Fabaceae</taxon>
        <taxon>Papilionoideae</taxon>
        <taxon>50 kb inversion clade</taxon>
        <taxon>NPAAA clade</taxon>
        <taxon>indigoferoid/millettioid clade</taxon>
        <taxon>Phaseoleae</taxon>
        <taxon>Clitoria</taxon>
    </lineage>
</organism>
<proteinExistence type="predicted"/>
<evidence type="ECO:0000313" key="2">
    <source>
        <dbReference type="EMBL" id="KAK7301965.1"/>
    </source>
</evidence>
<accession>A0AAN9JMH9</accession>
<dbReference type="Proteomes" id="UP001359559">
    <property type="component" value="Unassembled WGS sequence"/>
</dbReference>
<keyword evidence="3" id="KW-1185">Reference proteome</keyword>
<evidence type="ECO:0000313" key="3">
    <source>
        <dbReference type="Proteomes" id="UP001359559"/>
    </source>
</evidence>
<gene>
    <name evidence="2" type="ORF">RJT34_12842</name>
</gene>
<name>A0AAN9JMH9_CLITE</name>
<feature type="compositionally biased region" description="Polar residues" evidence="1">
    <location>
        <begin position="64"/>
        <end position="75"/>
    </location>
</feature>
<dbReference type="AlphaFoldDB" id="A0AAN9JMH9"/>
<reference evidence="2 3" key="1">
    <citation type="submission" date="2024-01" db="EMBL/GenBank/DDBJ databases">
        <title>The genomes of 5 underutilized Papilionoideae crops provide insights into root nodulation and disease resistance.</title>
        <authorList>
            <person name="Yuan L."/>
        </authorList>
    </citation>
    <scope>NUCLEOTIDE SEQUENCE [LARGE SCALE GENOMIC DNA]</scope>
    <source>
        <strain evidence="2">LY-2023</strain>
        <tissue evidence="2">Leaf</tissue>
    </source>
</reference>